<dbReference type="GeneID" id="25564589"/>
<organism evidence="2 3">
    <name type="scientific">Thecamonas trahens ATCC 50062</name>
    <dbReference type="NCBI Taxonomy" id="461836"/>
    <lineage>
        <taxon>Eukaryota</taxon>
        <taxon>Apusozoa</taxon>
        <taxon>Apusomonadida</taxon>
        <taxon>Apusomonadidae</taxon>
        <taxon>Thecamonas</taxon>
    </lineage>
</organism>
<dbReference type="EMBL" id="GL349453">
    <property type="protein sequence ID" value="KNC49132.1"/>
    <property type="molecule type" value="Genomic_DNA"/>
</dbReference>
<sequence>MVVATRVVDEAVAEVLVVEVTEVLSMAVAAAGYGGGGYGGAQGGGGGGYGGGYASGGGGYGGGHGGGGHGGGGHGGPNRAGRAHALDSINSSGGGYGGGAPRSHGSPSYPPRLNQPPSSHSDQRTHYPPRMASEQYERARASPAAPSPARGSGGGGGGGQGGGYGGGGGGGGGRQSGGYSGGPGPGYGGGYASAAPAAQPVHTLPASVSSSSASKPVPRLRDADWDVLGIKPERAEHKRPPPLAPHLNRRYEKRRQAKPTFELTQADPTTSFFVPEGERLDHAPLTNINKEDKARRAKLRQSKIQSLQASRKQYISSVFGADTHADAREEARLRGIARQRARYMESLSRKPRYEKGWG</sequence>
<name>A0A0L0D9V0_THETB</name>
<feature type="region of interest" description="Disordered" evidence="1">
    <location>
        <begin position="67"/>
        <end position="278"/>
    </location>
</feature>
<proteinExistence type="predicted"/>
<feature type="compositionally biased region" description="Gly residues" evidence="1">
    <location>
        <begin position="151"/>
        <end position="191"/>
    </location>
</feature>
<feature type="compositionally biased region" description="Low complexity" evidence="1">
    <location>
        <begin position="141"/>
        <end position="150"/>
    </location>
</feature>
<evidence type="ECO:0000256" key="1">
    <source>
        <dbReference type="SAM" id="MobiDB-lite"/>
    </source>
</evidence>
<dbReference type="OMA" id="PKWIRSI"/>
<evidence type="ECO:0000313" key="3">
    <source>
        <dbReference type="Proteomes" id="UP000054408"/>
    </source>
</evidence>
<dbReference type="RefSeq" id="XP_013758159.1">
    <property type="nucleotide sequence ID" value="XM_013902705.1"/>
</dbReference>
<evidence type="ECO:0000313" key="2">
    <source>
        <dbReference type="EMBL" id="KNC49132.1"/>
    </source>
</evidence>
<dbReference type="AlphaFoldDB" id="A0A0L0D9V0"/>
<reference evidence="2 3" key="1">
    <citation type="submission" date="2010-05" db="EMBL/GenBank/DDBJ databases">
        <title>The Genome Sequence of Thecamonas trahens ATCC 50062.</title>
        <authorList>
            <consortium name="The Broad Institute Genome Sequencing Platform"/>
            <person name="Russ C."/>
            <person name="Cuomo C."/>
            <person name="Shea T."/>
            <person name="Young S.K."/>
            <person name="Zeng Q."/>
            <person name="Koehrsen M."/>
            <person name="Haas B."/>
            <person name="Borodovsky M."/>
            <person name="Guigo R."/>
            <person name="Alvarado L."/>
            <person name="Berlin A."/>
            <person name="Bochicchio J."/>
            <person name="Borenstein D."/>
            <person name="Chapman S."/>
            <person name="Chen Z."/>
            <person name="Freedman E."/>
            <person name="Gellesch M."/>
            <person name="Goldberg J."/>
            <person name="Griggs A."/>
            <person name="Gujja S."/>
            <person name="Heilman E."/>
            <person name="Heiman D."/>
            <person name="Hepburn T."/>
            <person name="Howarth C."/>
            <person name="Jen D."/>
            <person name="Larson L."/>
            <person name="Mehta T."/>
            <person name="Park D."/>
            <person name="Pearson M."/>
            <person name="Roberts A."/>
            <person name="Saif S."/>
            <person name="Shenoy N."/>
            <person name="Sisk P."/>
            <person name="Stolte C."/>
            <person name="Sykes S."/>
            <person name="Thomson T."/>
            <person name="Walk T."/>
            <person name="White J."/>
            <person name="Yandava C."/>
            <person name="Burger G."/>
            <person name="Gray M.W."/>
            <person name="Holland P.W.H."/>
            <person name="King N."/>
            <person name="Lang F.B.F."/>
            <person name="Roger A.J."/>
            <person name="Ruiz-Trillo I."/>
            <person name="Lander E."/>
            <person name="Nusbaum C."/>
        </authorList>
    </citation>
    <scope>NUCLEOTIDE SEQUENCE [LARGE SCALE GENOMIC DNA]</scope>
    <source>
        <strain evidence="2 3">ATCC 50062</strain>
    </source>
</reference>
<dbReference type="Proteomes" id="UP000054408">
    <property type="component" value="Unassembled WGS sequence"/>
</dbReference>
<keyword evidence="3" id="KW-1185">Reference proteome</keyword>
<gene>
    <name evidence="2" type="ORF">AMSG_05104</name>
</gene>
<protein>
    <submittedName>
        <fullName evidence="2">Uncharacterized protein</fullName>
    </submittedName>
</protein>
<feature type="compositionally biased region" description="Polar residues" evidence="1">
    <location>
        <begin position="262"/>
        <end position="272"/>
    </location>
</feature>
<feature type="compositionally biased region" description="Basic residues" evidence="1">
    <location>
        <begin position="247"/>
        <end position="257"/>
    </location>
</feature>
<feature type="compositionally biased region" description="Gly residues" evidence="1">
    <location>
        <begin position="67"/>
        <end position="78"/>
    </location>
</feature>
<accession>A0A0L0D9V0</accession>
<feature type="compositionally biased region" description="Low complexity" evidence="1">
    <location>
        <begin position="192"/>
        <end position="217"/>
    </location>
</feature>